<keyword evidence="4" id="KW-1185">Reference proteome</keyword>
<feature type="compositionally biased region" description="Low complexity" evidence="1">
    <location>
        <begin position="121"/>
        <end position="130"/>
    </location>
</feature>
<organism evidence="3 4">
    <name type="scientific">Xanthoceras sorbifolium</name>
    <dbReference type="NCBI Taxonomy" id="99658"/>
    <lineage>
        <taxon>Eukaryota</taxon>
        <taxon>Viridiplantae</taxon>
        <taxon>Streptophyta</taxon>
        <taxon>Embryophyta</taxon>
        <taxon>Tracheophyta</taxon>
        <taxon>Spermatophyta</taxon>
        <taxon>Magnoliopsida</taxon>
        <taxon>eudicotyledons</taxon>
        <taxon>Gunneridae</taxon>
        <taxon>Pentapetalae</taxon>
        <taxon>rosids</taxon>
        <taxon>malvids</taxon>
        <taxon>Sapindales</taxon>
        <taxon>Sapindaceae</taxon>
        <taxon>Xanthoceroideae</taxon>
        <taxon>Xanthoceras</taxon>
    </lineage>
</organism>
<feature type="signal peptide" evidence="2">
    <location>
        <begin position="1"/>
        <end position="27"/>
    </location>
</feature>
<comment type="caution">
    <text evidence="3">The sequence shown here is derived from an EMBL/GenBank/DDBJ whole genome shotgun (WGS) entry which is preliminary data.</text>
</comment>
<evidence type="ECO:0000256" key="1">
    <source>
        <dbReference type="SAM" id="MobiDB-lite"/>
    </source>
</evidence>
<gene>
    <name evidence="3" type="ORF">JRO89_XS11G0110600</name>
</gene>
<accession>A0ABQ8HF90</accession>
<reference evidence="3 4" key="1">
    <citation type="submission" date="2021-02" db="EMBL/GenBank/DDBJ databases">
        <title>Plant Genome Project.</title>
        <authorList>
            <person name="Zhang R.-G."/>
        </authorList>
    </citation>
    <scope>NUCLEOTIDE SEQUENCE [LARGE SCALE GENOMIC DNA]</scope>
    <source>
        <tissue evidence="3">Leaves</tissue>
    </source>
</reference>
<feature type="region of interest" description="Disordered" evidence="1">
    <location>
        <begin position="115"/>
        <end position="152"/>
    </location>
</feature>
<sequence length="223" mass="23830">MAQVIGVKAIMVVFVWATFALVSTVSAQNSEIAPAPPPSMVSGATFSLPVSGNVEEVSVEKESHNSNDRGPWMVASYNKMRRNNVVNSNKNINKGPVKIPRVGKAANSDFCHMNKTKGSKKSAGASVKGGFNPISNRNVNLGKNNGSKGNLKAKNSMLANSITKNRGRGSRFDILNDMGEDMPAAREIQVRNKDCSVLSEITNNREKIGGVKVSKDVGKKGLS</sequence>
<feature type="compositionally biased region" description="Low complexity" evidence="1">
    <location>
        <begin position="138"/>
        <end position="152"/>
    </location>
</feature>
<dbReference type="Proteomes" id="UP000827721">
    <property type="component" value="Unassembled WGS sequence"/>
</dbReference>
<evidence type="ECO:0000313" key="3">
    <source>
        <dbReference type="EMBL" id="KAH7557303.1"/>
    </source>
</evidence>
<name>A0ABQ8HF90_9ROSI</name>
<evidence type="ECO:0000313" key="4">
    <source>
        <dbReference type="Proteomes" id="UP000827721"/>
    </source>
</evidence>
<feature type="chain" id="PRO_5047087924" evidence="2">
    <location>
        <begin position="28"/>
        <end position="223"/>
    </location>
</feature>
<protein>
    <submittedName>
        <fullName evidence="3">Uncharacterized protein</fullName>
    </submittedName>
</protein>
<dbReference type="EMBL" id="JAFEMO010000011">
    <property type="protein sequence ID" value="KAH7557303.1"/>
    <property type="molecule type" value="Genomic_DNA"/>
</dbReference>
<proteinExistence type="predicted"/>
<evidence type="ECO:0000256" key="2">
    <source>
        <dbReference type="SAM" id="SignalP"/>
    </source>
</evidence>
<keyword evidence="2" id="KW-0732">Signal</keyword>